<feature type="transmembrane region" description="Helical" evidence="1">
    <location>
        <begin position="32"/>
        <end position="51"/>
    </location>
</feature>
<feature type="transmembrane region" description="Helical" evidence="1">
    <location>
        <begin position="242"/>
        <end position="265"/>
    </location>
</feature>
<dbReference type="RefSeq" id="WP_265419080.1">
    <property type="nucleotide sequence ID" value="NZ_CP093443.1"/>
</dbReference>
<evidence type="ECO:0000256" key="1">
    <source>
        <dbReference type="SAM" id="Phobius"/>
    </source>
</evidence>
<organism evidence="2 3">
    <name type="scientific">Brevibacterium spongiae</name>
    <dbReference type="NCBI Taxonomy" id="2909672"/>
    <lineage>
        <taxon>Bacteria</taxon>
        <taxon>Bacillati</taxon>
        <taxon>Actinomycetota</taxon>
        <taxon>Actinomycetes</taxon>
        <taxon>Micrococcales</taxon>
        <taxon>Brevibacteriaceae</taxon>
        <taxon>Brevibacterium</taxon>
    </lineage>
</organism>
<keyword evidence="1" id="KW-0812">Transmembrane</keyword>
<feature type="transmembrane region" description="Helical" evidence="1">
    <location>
        <begin position="71"/>
        <end position="92"/>
    </location>
</feature>
<sequence length="272" mass="27817">MSTTTRAPKTSAPRWISAEWAKFRDLRRPRRLLITALVLGVGTAVLLILTIPATRGTALTDTGTEDVLSAGVLGVDAAAAVLVVLAAWFAGAEFRTGAITEALLRTRGRGHIVTAKTLVIAVASAVTAVVTAVAVTLCGIVLAGTVAGADGKEVLEVAFGPDHLRLALGGALLPVIFSVLAVFGAVAFRSVAGGVLTPLALLSGSMVAGWLPDGPASLIRPLLPLGAVHNVSGIAEAGGTEYVGVLPALLVLIVWVVGGAMLATWRLRRQDF</sequence>
<proteinExistence type="predicted"/>
<dbReference type="Pfam" id="PF12730">
    <property type="entry name" value="ABC2_membrane_4"/>
    <property type="match status" value="1"/>
</dbReference>
<keyword evidence="3" id="KW-1185">Reference proteome</keyword>
<name>A0ABY5SQN4_9MICO</name>
<reference evidence="2" key="1">
    <citation type="submission" date="2022-03" db="EMBL/GenBank/DDBJ databases">
        <title>Brevibacterium spongiae sp. nov., isolated from marine sponge.</title>
        <authorList>
            <person name="Li Z."/>
            <person name="Zhang M."/>
        </authorList>
    </citation>
    <scope>NUCLEOTIDE SEQUENCE</scope>
    <source>
        <strain evidence="2">WHS-Z9</strain>
    </source>
</reference>
<gene>
    <name evidence="2" type="ORF">L1F31_02245</name>
</gene>
<protein>
    <submittedName>
        <fullName evidence="2">ABC transporter permease</fullName>
    </submittedName>
</protein>
<keyword evidence="1" id="KW-0472">Membrane</keyword>
<evidence type="ECO:0000313" key="3">
    <source>
        <dbReference type="Proteomes" id="UP001064879"/>
    </source>
</evidence>
<feature type="transmembrane region" description="Helical" evidence="1">
    <location>
        <begin position="166"/>
        <end position="188"/>
    </location>
</feature>
<evidence type="ECO:0000313" key="2">
    <source>
        <dbReference type="EMBL" id="UVI36509.1"/>
    </source>
</evidence>
<dbReference type="PANTHER" id="PTHR37305:SF1">
    <property type="entry name" value="MEMBRANE PROTEIN"/>
    <property type="match status" value="1"/>
</dbReference>
<accession>A0ABY5SQN4</accession>
<dbReference type="PANTHER" id="PTHR37305">
    <property type="entry name" value="INTEGRAL MEMBRANE PROTEIN-RELATED"/>
    <property type="match status" value="1"/>
</dbReference>
<feature type="transmembrane region" description="Helical" evidence="1">
    <location>
        <begin position="195"/>
        <end position="212"/>
    </location>
</feature>
<dbReference type="EMBL" id="CP093443">
    <property type="protein sequence ID" value="UVI36509.1"/>
    <property type="molecule type" value="Genomic_DNA"/>
</dbReference>
<keyword evidence="1" id="KW-1133">Transmembrane helix</keyword>
<feature type="transmembrane region" description="Helical" evidence="1">
    <location>
        <begin position="113"/>
        <end position="146"/>
    </location>
</feature>
<dbReference type="Proteomes" id="UP001064879">
    <property type="component" value="Chromosome"/>
</dbReference>